<gene>
    <name evidence="2" type="ORF">I553_1465</name>
</gene>
<feature type="region of interest" description="Disordered" evidence="1">
    <location>
        <begin position="61"/>
        <end position="82"/>
    </location>
</feature>
<sequence>MLDSVGGDLVLTAAHCLGGGTQPTFVRVSVGIPRPTTPGPLTRSIWIRAGSPAVIRTPTTRLQPDQRPLSRQPVRPTVLNSSTAAPLGDLACLPVDGAADQRVAHDDTSIRL</sequence>
<dbReference type="InterPro" id="IPR009003">
    <property type="entry name" value="Peptidase_S1_PA"/>
</dbReference>
<name>X8CEI9_MYCXE</name>
<protein>
    <submittedName>
        <fullName evidence="2">Uncharacterized protein</fullName>
    </submittedName>
</protein>
<dbReference type="AlphaFoldDB" id="X8CEI9"/>
<dbReference type="SUPFAM" id="SSF50494">
    <property type="entry name" value="Trypsin-like serine proteases"/>
    <property type="match status" value="1"/>
</dbReference>
<dbReference type="EMBL" id="JAOB01000032">
    <property type="protein sequence ID" value="EUA54519.1"/>
    <property type="molecule type" value="Genomic_DNA"/>
</dbReference>
<accession>X8CEI9</accession>
<organism evidence="2">
    <name type="scientific">Mycobacterium xenopi 4042</name>
    <dbReference type="NCBI Taxonomy" id="1299334"/>
    <lineage>
        <taxon>Bacteria</taxon>
        <taxon>Bacillati</taxon>
        <taxon>Actinomycetota</taxon>
        <taxon>Actinomycetes</taxon>
        <taxon>Mycobacteriales</taxon>
        <taxon>Mycobacteriaceae</taxon>
        <taxon>Mycobacterium</taxon>
    </lineage>
</organism>
<comment type="caution">
    <text evidence="2">The sequence shown here is derived from an EMBL/GenBank/DDBJ whole genome shotgun (WGS) entry which is preliminary data.</text>
</comment>
<proteinExistence type="predicted"/>
<evidence type="ECO:0000313" key="2">
    <source>
        <dbReference type="EMBL" id="EUA54519.1"/>
    </source>
</evidence>
<dbReference type="PATRIC" id="fig|1299334.3.peg.3276"/>
<reference evidence="2" key="1">
    <citation type="submission" date="2014-01" db="EMBL/GenBank/DDBJ databases">
        <authorList>
            <person name="Brown-Elliot B."/>
            <person name="Wallace R."/>
            <person name="Lenaerts A."/>
            <person name="Ordway D."/>
            <person name="DeGroote M.A."/>
            <person name="Parker T."/>
            <person name="Sizemore C."/>
            <person name="Tallon L.J."/>
            <person name="Sadzewicz L.K."/>
            <person name="Sengamalay N."/>
            <person name="Fraser C.M."/>
            <person name="Hine E."/>
            <person name="Shefchek K.A."/>
            <person name="Das S.P."/>
            <person name="Tettelin H."/>
        </authorList>
    </citation>
    <scope>NUCLEOTIDE SEQUENCE [LARGE SCALE GENOMIC DNA]</scope>
    <source>
        <strain evidence="2">4042</strain>
    </source>
</reference>
<evidence type="ECO:0000256" key="1">
    <source>
        <dbReference type="SAM" id="MobiDB-lite"/>
    </source>
</evidence>